<protein>
    <submittedName>
        <fullName evidence="4">Nucleolar protein 4-like isoform X2</fullName>
    </submittedName>
</protein>
<name>A0AAJ7TI37_PETMA</name>
<reference evidence="4" key="1">
    <citation type="submission" date="2025-08" db="UniProtKB">
        <authorList>
            <consortium name="RefSeq"/>
        </authorList>
    </citation>
    <scope>IDENTIFICATION</scope>
    <source>
        <tissue evidence="4">Sperm</tissue>
    </source>
</reference>
<keyword evidence="3" id="KW-1185">Reference proteome</keyword>
<feature type="compositionally biased region" description="Gly residues" evidence="1">
    <location>
        <begin position="96"/>
        <end position="106"/>
    </location>
</feature>
<dbReference type="Proteomes" id="UP001318040">
    <property type="component" value="Chromosome 27"/>
</dbReference>
<sequence length="482" mass="49565">MSDPGTASPGHLTSSEPSSGEDNGMAFSHGQASPGERFSDSESSTLTSDPAEGGVAPGAGVRGPGATNGYGSPAPAFTALAPHAQRGVAAAPSVGRGPGRGPGLTGHGAPPEEEEDDDDDEAPRGRFKFSRAAPRELGGARGCVRPSGPPGPGGGGGGGGGGVREGSFVGGRADDDEDDHDDGDDGERLAESDGVDQERLKAFNMFVRLFVDENLDRMVPISKQPKEKVQAIIESCHRQFPEFQERARKRIRTYLKSCRRTRKHGSEQSRPPPAHLTSALAETILAAACESESRNAAKRMRIESQLQDEAADMHSQHALQPLDVLHAAVAGGVGGGGGGHPPFPAAPSPSPATFLPDPSGLVNGAARYGRHAYAGLPPPHVSALPPPSIPNGPTDLSVKRPVNGDAGVPEGGSAAGGAKGPHPPLTPGSVGCPTSGSLQQQQQQLSPVEVSAVRQLIAGYRESAAFLLRSADELENLILQQN</sequence>
<feature type="compositionally biased region" description="Gly residues" evidence="1">
    <location>
        <begin position="409"/>
        <end position="419"/>
    </location>
</feature>
<accession>A0AAJ7TI37</accession>
<dbReference type="InterPro" id="IPR056549">
    <property type="entry name" value="HTH_NOL4"/>
</dbReference>
<evidence type="ECO:0000313" key="3">
    <source>
        <dbReference type="Proteomes" id="UP001318040"/>
    </source>
</evidence>
<feature type="compositionally biased region" description="Acidic residues" evidence="1">
    <location>
        <begin position="111"/>
        <end position="121"/>
    </location>
</feature>
<dbReference type="InterPro" id="IPR039788">
    <property type="entry name" value="NOL4/NOL4L"/>
</dbReference>
<dbReference type="PANTHER" id="PTHR12449">
    <property type="entry name" value="DEATH DOMAIN-CONTAINING PROTEIN"/>
    <property type="match status" value="1"/>
</dbReference>
<feature type="region of interest" description="Disordered" evidence="1">
    <location>
        <begin position="379"/>
        <end position="443"/>
    </location>
</feature>
<evidence type="ECO:0000256" key="1">
    <source>
        <dbReference type="SAM" id="MobiDB-lite"/>
    </source>
</evidence>
<evidence type="ECO:0000313" key="4">
    <source>
        <dbReference type="RefSeq" id="XP_032817320.1"/>
    </source>
</evidence>
<evidence type="ECO:0000259" key="2">
    <source>
        <dbReference type="Pfam" id="PF23079"/>
    </source>
</evidence>
<feature type="compositionally biased region" description="Polar residues" evidence="1">
    <location>
        <begin position="11"/>
        <end position="21"/>
    </location>
</feature>
<proteinExistence type="predicted"/>
<dbReference type="RefSeq" id="XP_032817320.1">
    <property type="nucleotide sequence ID" value="XM_032961429.1"/>
</dbReference>
<feature type="compositionally biased region" description="Low complexity" evidence="1">
    <location>
        <begin position="86"/>
        <end position="95"/>
    </location>
</feature>
<feature type="compositionally biased region" description="Gly residues" evidence="1">
    <location>
        <begin position="153"/>
        <end position="164"/>
    </location>
</feature>
<organism evidence="3 4">
    <name type="scientific">Petromyzon marinus</name>
    <name type="common">Sea lamprey</name>
    <dbReference type="NCBI Taxonomy" id="7757"/>
    <lineage>
        <taxon>Eukaryota</taxon>
        <taxon>Metazoa</taxon>
        <taxon>Chordata</taxon>
        <taxon>Craniata</taxon>
        <taxon>Vertebrata</taxon>
        <taxon>Cyclostomata</taxon>
        <taxon>Hyperoartia</taxon>
        <taxon>Petromyzontiformes</taxon>
        <taxon>Petromyzontidae</taxon>
        <taxon>Petromyzon</taxon>
    </lineage>
</organism>
<feature type="compositionally biased region" description="Pro residues" evidence="1">
    <location>
        <begin position="379"/>
        <end position="390"/>
    </location>
</feature>
<feature type="compositionally biased region" description="Acidic residues" evidence="1">
    <location>
        <begin position="174"/>
        <end position="185"/>
    </location>
</feature>
<feature type="domain" description="Nucleolar protein 4 helical" evidence="2">
    <location>
        <begin position="198"/>
        <end position="292"/>
    </location>
</feature>
<dbReference type="AlphaFoldDB" id="A0AAJ7TI37"/>
<dbReference type="PANTHER" id="PTHR12449:SF22">
    <property type="entry name" value="NUCLEOLAR PROTEIN 4"/>
    <property type="match status" value="1"/>
</dbReference>
<feature type="region of interest" description="Disordered" evidence="1">
    <location>
        <begin position="1"/>
        <end position="197"/>
    </location>
</feature>
<feature type="compositionally biased region" description="Basic and acidic residues" evidence="1">
    <location>
        <begin position="186"/>
        <end position="197"/>
    </location>
</feature>
<dbReference type="Pfam" id="PF23079">
    <property type="entry name" value="HTH_NOL4_2nd"/>
    <property type="match status" value="1"/>
</dbReference>
<feature type="compositionally biased region" description="Gly residues" evidence="1">
    <location>
        <begin position="55"/>
        <end position="68"/>
    </location>
</feature>
<gene>
    <name evidence="4" type="primary">LOC116946489</name>
</gene>